<dbReference type="RefSeq" id="WP_282910306.1">
    <property type="nucleotide sequence ID" value="NZ_JAGRPV010000001.1"/>
</dbReference>
<proteinExistence type="predicted"/>
<keyword evidence="2" id="KW-1185">Reference proteome</keyword>
<reference evidence="1" key="1">
    <citation type="submission" date="2023-04" db="EMBL/GenBank/DDBJ databases">
        <title>Comparative genomic analysis of Cohnella hashimotonis sp. nov., isolated from the International Space Station.</title>
        <authorList>
            <person name="Venkateswaran K."/>
            <person name="Simpson A."/>
        </authorList>
    </citation>
    <scope>NUCLEOTIDE SEQUENCE</scope>
    <source>
        <strain evidence="1">F6_2S_P_1</strain>
    </source>
</reference>
<gene>
    <name evidence="1" type="ORF">KB449_21525</name>
</gene>
<organism evidence="1 2">
    <name type="scientific">Cohnella hashimotonis</name>
    <dbReference type="NCBI Taxonomy" id="2826895"/>
    <lineage>
        <taxon>Bacteria</taxon>
        <taxon>Bacillati</taxon>
        <taxon>Bacillota</taxon>
        <taxon>Bacilli</taxon>
        <taxon>Bacillales</taxon>
        <taxon>Paenibacillaceae</taxon>
        <taxon>Cohnella</taxon>
    </lineage>
</organism>
<accession>A0ABT6TL38</accession>
<dbReference type="Proteomes" id="UP001161691">
    <property type="component" value="Unassembled WGS sequence"/>
</dbReference>
<protein>
    <submittedName>
        <fullName evidence="1">Uncharacterized protein</fullName>
    </submittedName>
</protein>
<evidence type="ECO:0000313" key="1">
    <source>
        <dbReference type="EMBL" id="MDI4647546.1"/>
    </source>
</evidence>
<name>A0ABT6TL38_9BACL</name>
<dbReference type="EMBL" id="JAGRPV010000001">
    <property type="protein sequence ID" value="MDI4647546.1"/>
    <property type="molecule type" value="Genomic_DNA"/>
</dbReference>
<comment type="caution">
    <text evidence="1">The sequence shown here is derived from an EMBL/GenBank/DDBJ whole genome shotgun (WGS) entry which is preliminary data.</text>
</comment>
<evidence type="ECO:0000313" key="2">
    <source>
        <dbReference type="Proteomes" id="UP001161691"/>
    </source>
</evidence>
<sequence>MKQLLVFVLFATLFCWLMFSPVYKHVVLLRQSLLQQEVDYMLEIGASGRYGYIDAAMIGDSRSRLSGYGFKPEILEYEVTTTSGIPGTDPASPLERGDGLRLVIHYPYDGLMDIDRLIGVDPPSGTARMAAAGMKMSEYVP</sequence>